<dbReference type="InterPro" id="IPR001478">
    <property type="entry name" value="PDZ"/>
</dbReference>
<dbReference type="SUPFAM" id="SSF50156">
    <property type="entry name" value="PDZ domain-like"/>
    <property type="match status" value="1"/>
</dbReference>
<keyword evidence="2" id="KW-1185">Reference proteome</keyword>
<dbReference type="InterPro" id="IPR036034">
    <property type="entry name" value="PDZ_sf"/>
</dbReference>
<proteinExistence type="predicted"/>
<dbReference type="Gene3D" id="2.30.42.10">
    <property type="match status" value="1"/>
</dbReference>
<dbReference type="AlphaFoldDB" id="A0A915IMJ4"/>
<organism evidence="2 3">
    <name type="scientific">Romanomermis culicivorax</name>
    <name type="common">Nematode worm</name>
    <dbReference type="NCBI Taxonomy" id="13658"/>
    <lineage>
        <taxon>Eukaryota</taxon>
        <taxon>Metazoa</taxon>
        <taxon>Ecdysozoa</taxon>
        <taxon>Nematoda</taxon>
        <taxon>Enoplea</taxon>
        <taxon>Dorylaimia</taxon>
        <taxon>Mermithida</taxon>
        <taxon>Mermithoidea</taxon>
        <taxon>Mermithidae</taxon>
        <taxon>Romanomermis</taxon>
    </lineage>
</organism>
<name>A0A915IMJ4_ROMCU</name>
<accession>A0A915IMJ4</accession>
<evidence type="ECO:0000313" key="3">
    <source>
        <dbReference type="WBParaSite" id="nRc.2.0.1.t15397-RA"/>
    </source>
</evidence>
<dbReference type="Proteomes" id="UP000887565">
    <property type="component" value="Unplaced"/>
</dbReference>
<evidence type="ECO:0000259" key="1">
    <source>
        <dbReference type="PROSITE" id="PS50106"/>
    </source>
</evidence>
<feature type="domain" description="PDZ" evidence="1">
    <location>
        <begin position="11"/>
        <end position="58"/>
    </location>
</feature>
<sequence length="112" mass="12410">MNQQRTKFLGRIFLRRSKSGSIGLKVIGGRRNKDGTLGAYVTKVMPGSPADYVGQLKPAVLNMVDPQFYLHAIHFGKLLKWYCSVEDLCLDGHALIGCPLESVHSSYDLTTL</sequence>
<protein>
    <submittedName>
        <fullName evidence="3">PDZ domain-containing protein</fullName>
    </submittedName>
</protein>
<dbReference type="WBParaSite" id="nRc.2.0.1.t15397-RA">
    <property type="protein sequence ID" value="nRc.2.0.1.t15397-RA"/>
    <property type="gene ID" value="nRc.2.0.1.g15397"/>
</dbReference>
<dbReference type="PROSITE" id="PS50106">
    <property type="entry name" value="PDZ"/>
    <property type="match status" value="1"/>
</dbReference>
<reference evidence="3" key="1">
    <citation type="submission" date="2022-11" db="UniProtKB">
        <authorList>
            <consortium name="WormBaseParasite"/>
        </authorList>
    </citation>
    <scope>IDENTIFICATION</scope>
</reference>
<evidence type="ECO:0000313" key="2">
    <source>
        <dbReference type="Proteomes" id="UP000887565"/>
    </source>
</evidence>